<name>A0A255E2T7_9ACTN</name>
<dbReference type="AlphaFoldDB" id="A0A255E2T7"/>
<proteinExistence type="predicted"/>
<evidence type="ECO:0000313" key="1">
    <source>
        <dbReference type="EMBL" id="OYN85864.1"/>
    </source>
</evidence>
<dbReference type="Proteomes" id="UP000216533">
    <property type="component" value="Unassembled WGS sequence"/>
</dbReference>
<organism evidence="1 2">
    <name type="scientific">Parenemella sanctibonifatiensis</name>
    <dbReference type="NCBI Taxonomy" id="2016505"/>
    <lineage>
        <taxon>Bacteria</taxon>
        <taxon>Bacillati</taxon>
        <taxon>Actinomycetota</taxon>
        <taxon>Actinomycetes</taxon>
        <taxon>Propionibacteriales</taxon>
        <taxon>Propionibacteriaceae</taxon>
        <taxon>Parenemella</taxon>
    </lineage>
</organism>
<reference evidence="1 2" key="1">
    <citation type="submission" date="2017-07" db="EMBL/GenBank/DDBJ databases">
        <title>Draft whole genome sequences of clinical Proprionibacteriaceae strains.</title>
        <authorList>
            <person name="Bernier A.-M."/>
            <person name="Bernard K."/>
            <person name="Domingo M.-C."/>
        </authorList>
    </citation>
    <scope>NUCLEOTIDE SEQUENCE [LARGE SCALE GENOMIC DNA]</scope>
    <source>
        <strain evidence="1 2">NML 160184</strain>
    </source>
</reference>
<gene>
    <name evidence="1" type="ORF">CGZ92_10265</name>
</gene>
<sequence>MTVTENTPTGPVTSDVTVDPGDIRDFAKFLDEMTTELQGLNQRVDAFKAPGSVGFGKYNASADAEQRFREAINTHSSNLNRMVTRNQQLTSGSNELAKQYTDLSALNALHSVEVQNAIEEGPTQ</sequence>
<dbReference type="EMBL" id="NMVI01000023">
    <property type="protein sequence ID" value="OYN85864.1"/>
    <property type="molecule type" value="Genomic_DNA"/>
</dbReference>
<evidence type="ECO:0000313" key="2">
    <source>
        <dbReference type="Proteomes" id="UP000216533"/>
    </source>
</evidence>
<evidence type="ECO:0008006" key="3">
    <source>
        <dbReference type="Google" id="ProtNLM"/>
    </source>
</evidence>
<comment type="caution">
    <text evidence="1">The sequence shown here is derived from an EMBL/GenBank/DDBJ whole genome shotgun (WGS) entry which is preliminary data.</text>
</comment>
<protein>
    <recommendedName>
        <fullName evidence="3">WXG100 family type VII secretion target</fullName>
    </recommendedName>
</protein>
<accession>A0A255E2T7</accession>